<dbReference type="AlphaFoldDB" id="A0AA51R4X0"/>
<accession>A0AA51R4X0</accession>
<dbReference type="Gene3D" id="3.90.550.10">
    <property type="entry name" value="Spore Coat Polysaccharide Biosynthesis Protein SpsA, Chain A"/>
    <property type="match status" value="1"/>
</dbReference>
<dbReference type="Proteomes" id="UP001223336">
    <property type="component" value="Unassembled WGS sequence"/>
</dbReference>
<proteinExistence type="predicted"/>
<keyword evidence="4" id="KW-1185">Reference proteome</keyword>
<protein>
    <submittedName>
        <fullName evidence="3">Glycosyltransferase</fullName>
        <ecNumber evidence="3">2.4.-.-</ecNumber>
    </submittedName>
</protein>
<gene>
    <name evidence="2" type="ORF">RCC75_13450</name>
    <name evidence="3" type="ORF">RCG00_01925</name>
</gene>
<keyword evidence="3" id="KW-0808">Transferase</keyword>
<dbReference type="Proteomes" id="UP001229862">
    <property type="component" value="Chromosome"/>
</dbReference>
<organism evidence="3">
    <name type="scientific">Thiothrix subterranea</name>
    <dbReference type="NCBI Taxonomy" id="2735563"/>
    <lineage>
        <taxon>Bacteria</taxon>
        <taxon>Pseudomonadati</taxon>
        <taxon>Pseudomonadota</taxon>
        <taxon>Gammaproteobacteria</taxon>
        <taxon>Thiotrichales</taxon>
        <taxon>Thiotrichaceae</taxon>
        <taxon>Thiothrix</taxon>
    </lineage>
</organism>
<dbReference type="GO" id="GO:0016757">
    <property type="term" value="F:glycosyltransferase activity"/>
    <property type="evidence" value="ECO:0007669"/>
    <property type="project" value="UniProtKB-KW"/>
</dbReference>
<dbReference type="EMBL" id="CP133217">
    <property type="protein sequence ID" value="WML87125.1"/>
    <property type="molecule type" value="Genomic_DNA"/>
</dbReference>
<dbReference type="PANTHER" id="PTHR43685:SF11">
    <property type="entry name" value="GLYCOSYLTRANSFERASE TAGX-RELATED"/>
    <property type="match status" value="1"/>
</dbReference>
<dbReference type="PANTHER" id="PTHR43685">
    <property type="entry name" value="GLYCOSYLTRANSFERASE"/>
    <property type="match status" value="1"/>
</dbReference>
<dbReference type="EC" id="2.4.-.-" evidence="3"/>
<dbReference type="InterPro" id="IPR050834">
    <property type="entry name" value="Glycosyltransf_2"/>
</dbReference>
<sequence>MVKVSVILPVYNHARWVQQALDSVLAQTFSAFELIVIDDASTDDSWAVIQAVCATQPDAPVRCFRHEHNQGAPATLNEGLRLAQGYYLAILNSDDVWDVTRLQRLVTLAQSQSLDFISTDVAVLDADSQPKEAAEPHWVAWFEGLKQHYVTHADTQATLLRGNFLITTSNFFFHQRVYAQLGGFSELRYVHDYEYALRVLEAGFTVRFLHGEKLLGYRLHESNTIREKPLAAIEENMQLLLRWLPHCSSLDKGRLEGVSSQLQDLYRYTREEWLTLVHQRLQAREQELLPLIHDRDGWIAERDHIISALQQQLAQHQQWLTERDIWVAQRDGWITERDTLIQQQAAELALRERLLAERDAWVKERDGWVTERDAWIAERDTLIQQQAAILGNQARWMTDREQWIADRDGWIRERDTLIQHLQHQQQALRNSRAFRLGEALLNPLRRCKQWWRGGDLCLKN</sequence>
<reference evidence="3 4" key="1">
    <citation type="submission" date="2023-08" db="EMBL/GenBank/DDBJ databases">
        <title>New molecular markers tilS and rpoB for phylogenetic and monitoring studies of the genus Thiothrix biodiversity.</title>
        <authorList>
            <person name="Ravin N.V."/>
            <person name="Smolyakov D."/>
            <person name="Markov N.D."/>
            <person name="Beletsky A.V."/>
            <person name="Mardanov A.V."/>
            <person name="Rudenko T.S."/>
            <person name="Grabovich M.Y."/>
        </authorList>
    </citation>
    <scope>NUCLEOTIDE SEQUENCE</scope>
    <source>
        <strain evidence="3">DNT52</strain>
        <strain evidence="2 4">H33</strain>
    </source>
</reference>
<dbReference type="RefSeq" id="WP_308135398.1">
    <property type="nucleotide sequence ID" value="NZ_CP133197.1"/>
</dbReference>
<evidence type="ECO:0000313" key="2">
    <source>
        <dbReference type="EMBL" id="MDQ5769542.1"/>
    </source>
</evidence>
<dbReference type="Pfam" id="PF00535">
    <property type="entry name" value="Glycos_transf_2"/>
    <property type="match status" value="1"/>
</dbReference>
<dbReference type="EMBL" id="JAVFKN010000018">
    <property type="protein sequence ID" value="MDQ5769542.1"/>
    <property type="molecule type" value="Genomic_DNA"/>
</dbReference>
<evidence type="ECO:0000313" key="4">
    <source>
        <dbReference type="Proteomes" id="UP001223336"/>
    </source>
</evidence>
<feature type="domain" description="Glycosyltransferase 2-like" evidence="1">
    <location>
        <begin position="5"/>
        <end position="179"/>
    </location>
</feature>
<keyword evidence="3" id="KW-0328">Glycosyltransferase</keyword>
<name>A0AA51R4X0_9GAMM</name>
<dbReference type="InterPro" id="IPR001173">
    <property type="entry name" value="Glyco_trans_2-like"/>
</dbReference>
<evidence type="ECO:0000313" key="3">
    <source>
        <dbReference type="EMBL" id="WML87125.1"/>
    </source>
</evidence>
<dbReference type="InterPro" id="IPR029044">
    <property type="entry name" value="Nucleotide-diphossugar_trans"/>
</dbReference>
<evidence type="ECO:0000259" key="1">
    <source>
        <dbReference type="Pfam" id="PF00535"/>
    </source>
</evidence>
<dbReference type="SUPFAM" id="SSF53448">
    <property type="entry name" value="Nucleotide-diphospho-sugar transferases"/>
    <property type="match status" value="1"/>
</dbReference>